<dbReference type="Pfam" id="PF00005">
    <property type="entry name" value="ABC_tran"/>
    <property type="match status" value="1"/>
</dbReference>
<dbReference type="GO" id="GO:0005524">
    <property type="term" value="F:ATP binding"/>
    <property type="evidence" value="ECO:0007669"/>
    <property type="project" value="UniProtKB-KW"/>
</dbReference>
<dbReference type="SUPFAM" id="SSF52540">
    <property type="entry name" value="P-loop containing nucleoside triphosphate hydrolases"/>
    <property type="match status" value="1"/>
</dbReference>
<reference evidence="3" key="1">
    <citation type="journal article" date="2019" name="Int. J. Syst. Evol. Microbiol.">
        <title>The Global Catalogue of Microorganisms (GCM) 10K type strain sequencing project: providing services to taxonomists for standard genome sequencing and annotation.</title>
        <authorList>
            <consortium name="The Broad Institute Genomics Platform"/>
            <consortium name="The Broad Institute Genome Sequencing Center for Infectious Disease"/>
            <person name="Wu L."/>
            <person name="Ma J."/>
        </authorList>
    </citation>
    <scope>NUCLEOTIDE SEQUENCE [LARGE SCALE GENOMIC DNA]</scope>
    <source>
        <strain evidence="3">CCUG 56108</strain>
    </source>
</reference>
<dbReference type="Proteomes" id="UP001597176">
    <property type="component" value="Unassembled WGS sequence"/>
</dbReference>
<gene>
    <name evidence="2" type="ORF">ACFQ4G_19190</name>
</gene>
<organism evidence="2 3">
    <name type="scientific">Methylobacterium marchantiae</name>
    <dbReference type="NCBI Taxonomy" id="600331"/>
    <lineage>
        <taxon>Bacteria</taxon>
        <taxon>Pseudomonadati</taxon>
        <taxon>Pseudomonadota</taxon>
        <taxon>Alphaproteobacteria</taxon>
        <taxon>Hyphomicrobiales</taxon>
        <taxon>Methylobacteriaceae</taxon>
        <taxon>Methylobacterium</taxon>
    </lineage>
</organism>
<dbReference type="InterPro" id="IPR039421">
    <property type="entry name" value="Type_1_exporter"/>
</dbReference>
<dbReference type="RefSeq" id="WP_379040861.1">
    <property type="nucleotide sequence ID" value="NZ_JBHTND010000036.1"/>
</dbReference>
<keyword evidence="2" id="KW-0547">Nucleotide-binding</keyword>
<dbReference type="EMBL" id="JBHTND010000036">
    <property type="protein sequence ID" value="MFD1303696.1"/>
    <property type="molecule type" value="Genomic_DNA"/>
</dbReference>
<dbReference type="InterPro" id="IPR027417">
    <property type="entry name" value="P-loop_NTPase"/>
</dbReference>
<name>A0ABW3X2F8_9HYPH</name>
<dbReference type="InterPro" id="IPR003439">
    <property type="entry name" value="ABC_transporter-like_ATP-bd"/>
</dbReference>
<evidence type="ECO:0000313" key="3">
    <source>
        <dbReference type="Proteomes" id="UP001597176"/>
    </source>
</evidence>
<keyword evidence="2" id="KW-0067">ATP-binding</keyword>
<comment type="caution">
    <text evidence="2">The sequence shown here is derived from an EMBL/GenBank/DDBJ whole genome shotgun (WGS) entry which is preliminary data.</text>
</comment>
<dbReference type="PANTHER" id="PTHR24221">
    <property type="entry name" value="ATP-BINDING CASSETTE SUB-FAMILY B"/>
    <property type="match status" value="1"/>
</dbReference>
<evidence type="ECO:0000313" key="2">
    <source>
        <dbReference type="EMBL" id="MFD1303696.1"/>
    </source>
</evidence>
<protein>
    <submittedName>
        <fullName evidence="2">ATP-binding cassette domain-containing protein</fullName>
    </submittedName>
</protein>
<dbReference type="Gene3D" id="3.40.50.300">
    <property type="entry name" value="P-loop containing nucleotide triphosphate hydrolases"/>
    <property type="match status" value="1"/>
</dbReference>
<keyword evidence="3" id="KW-1185">Reference proteome</keyword>
<evidence type="ECO:0000259" key="1">
    <source>
        <dbReference type="Pfam" id="PF00005"/>
    </source>
</evidence>
<proteinExistence type="predicted"/>
<sequence length="79" mass="8728">MLMGEPDVKLSGGERQRVDPTRALVANTRILILDEATSRLDSKSGVLIQIDGVATDKRMLGLSGNYDNHTFTEPELMRL</sequence>
<feature type="domain" description="ABC transporter" evidence="1">
    <location>
        <begin position="8"/>
        <end position="38"/>
    </location>
</feature>
<dbReference type="PANTHER" id="PTHR24221:SF654">
    <property type="entry name" value="ATP-BINDING CASSETTE SUB-FAMILY B MEMBER 6"/>
    <property type="match status" value="1"/>
</dbReference>
<accession>A0ABW3X2F8</accession>